<evidence type="ECO:0000313" key="2">
    <source>
        <dbReference type="Proteomes" id="UP000245626"/>
    </source>
</evidence>
<reference evidence="1 2" key="1">
    <citation type="journal article" date="2018" name="Mol. Biol. Evol.">
        <title>Broad Genomic Sampling Reveals a Smut Pathogenic Ancestry of the Fungal Clade Ustilaginomycotina.</title>
        <authorList>
            <person name="Kijpornyongpan T."/>
            <person name="Mondo S.J."/>
            <person name="Barry K."/>
            <person name="Sandor L."/>
            <person name="Lee J."/>
            <person name="Lipzen A."/>
            <person name="Pangilinan J."/>
            <person name="LaButti K."/>
            <person name="Hainaut M."/>
            <person name="Henrissat B."/>
            <person name="Grigoriev I.V."/>
            <person name="Spatafora J.W."/>
            <person name="Aime M.C."/>
        </authorList>
    </citation>
    <scope>NUCLEOTIDE SEQUENCE [LARGE SCALE GENOMIC DNA]</scope>
    <source>
        <strain evidence="1 2">SA 807</strain>
    </source>
</reference>
<dbReference type="EMBL" id="KZ820060">
    <property type="protein sequence ID" value="PWN49372.1"/>
    <property type="molecule type" value="Genomic_DNA"/>
</dbReference>
<name>A0ACD0NUA0_9BASI</name>
<keyword evidence="2" id="KW-1185">Reference proteome</keyword>
<protein>
    <submittedName>
        <fullName evidence="1">Uncharacterized protein</fullName>
    </submittedName>
</protein>
<accession>A0ACD0NUA0</accession>
<proteinExistence type="predicted"/>
<organism evidence="1 2">
    <name type="scientific">Violaceomyces palustris</name>
    <dbReference type="NCBI Taxonomy" id="1673888"/>
    <lineage>
        <taxon>Eukaryota</taxon>
        <taxon>Fungi</taxon>
        <taxon>Dikarya</taxon>
        <taxon>Basidiomycota</taxon>
        <taxon>Ustilaginomycotina</taxon>
        <taxon>Ustilaginomycetes</taxon>
        <taxon>Violaceomycetales</taxon>
        <taxon>Violaceomycetaceae</taxon>
        <taxon>Violaceomyces</taxon>
    </lineage>
</organism>
<sequence length="561" mass="61323">MQILSASSSSTSTRRERAYQRWPQQNPHMTATVCRISRGFHKAFTKLLYRSVHLDDDWSIECFQRTVSDNPELAALVRHLASGNYVAHDPASAGPTADRILASCPNVTHVFLSRARFLDWSPGLYRMATATEVTLQDVTRSSDLDGLASRHRSNVENALRNNPTISRILGDRSSRLGMNAFPAFSTLAMPMTTSRITAPLLPLTHLHLVSFDGRLIHHLVQISSITHLTLTLPQLPARAPGTPGLSILPRSHLMLLLGSGRLRRIVIRAELRDCARICEELLPIHDDRLRFRPIRFILGGGEQLRETAVNVEQGHDADPAARQVVASEAGPLALRDQRMNPLLLSGGSTGPSHHDDASRSPPVNDPDSSAQTGPGTRMPETSDISVSSDVVGDSGGDYTRDQGPETFSGHDEQQNKRKRGPQTDSDPDTSSRSQNSTREEPPIAPPLSLEGASLLNVPIIPSSSPSSSSSSSANLLTATGGFHYPTLPGFPLPVTPHRRREEAASTTPESQTSFRKGVFGSKRTDVRGATQASLEALLEWLGRFNLAMGVRDEDDERRGFW</sequence>
<evidence type="ECO:0000313" key="1">
    <source>
        <dbReference type="EMBL" id="PWN49372.1"/>
    </source>
</evidence>
<dbReference type="Proteomes" id="UP000245626">
    <property type="component" value="Unassembled WGS sequence"/>
</dbReference>
<gene>
    <name evidence="1" type="ORF">IE53DRAFT_317770</name>
</gene>